<dbReference type="AlphaFoldDB" id="A0A2P2NSI6"/>
<organism evidence="1">
    <name type="scientific">Rhizophora mucronata</name>
    <name type="common">Asiatic mangrove</name>
    <dbReference type="NCBI Taxonomy" id="61149"/>
    <lineage>
        <taxon>Eukaryota</taxon>
        <taxon>Viridiplantae</taxon>
        <taxon>Streptophyta</taxon>
        <taxon>Embryophyta</taxon>
        <taxon>Tracheophyta</taxon>
        <taxon>Spermatophyta</taxon>
        <taxon>Magnoliopsida</taxon>
        <taxon>eudicotyledons</taxon>
        <taxon>Gunneridae</taxon>
        <taxon>Pentapetalae</taxon>
        <taxon>rosids</taxon>
        <taxon>fabids</taxon>
        <taxon>Malpighiales</taxon>
        <taxon>Rhizophoraceae</taxon>
        <taxon>Rhizophora</taxon>
    </lineage>
</organism>
<proteinExistence type="predicted"/>
<protein>
    <submittedName>
        <fullName evidence="1">Uncharacterized protein</fullName>
    </submittedName>
</protein>
<sequence>MQILLDISVDYHNKIVCRMSFFFMCYPFGLIFG</sequence>
<accession>A0A2P2NSI6</accession>
<reference evidence="1" key="1">
    <citation type="submission" date="2018-02" db="EMBL/GenBank/DDBJ databases">
        <title>Rhizophora mucronata_Transcriptome.</title>
        <authorList>
            <person name="Meera S.P."/>
            <person name="Sreeshan A."/>
            <person name="Augustine A."/>
        </authorList>
    </citation>
    <scope>NUCLEOTIDE SEQUENCE</scope>
    <source>
        <tissue evidence="1">Leaf</tissue>
    </source>
</reference>
<name>A0A2P2NSI6_RHIMU</name>
<dbReference type="EMBL" id="GGEC01064993">
    <property type="protein sequence ID" value="MBX45477.1"/>
    <property type="molecule type" value="Transcribed_RNA"/>
</dbReference>
<evidence type="ECO:0000313" key="1">
    <source>
        <dbReference type="EMBL" id="MBX45477.1"/>
    </source>
</evidence>